<dbReference type="PaxDb" id="29760-VIT_00s0319g00050.t01"/>
<proteinExistence type="predicted"/>
<dbReference type="EMBL" id="FN595536">
    <property type="protein sequence ID" value="CBI25816.3"/>
    <property type="molecule type" value="Genomic_DNA"/>
</dbReference>
<reference evidence="2" key="1">
    <citation type="journal article" date="2007" name="Nature">
        <title>The grapevine genome sequence suggests ancestral hexaploidization in major angiosperm phyla.</title>
        <authorList>
            <consortium name="The French-Italian Public Consortium for Grapevine Genome Characterization."/>
            <person name="Jaillon O."/>
            <person name="Aury J.-M."/>
            <person name="Noel B."/>
            <person name="Policriti A."/>
            <person name="Clepet C."/>
            <person name="Casagrande A."/>
            <person name="Choisne N."/>
            <person name="Aubourg S."/>
            <person name="Vitulo N."/>
            <person name="Jubin C."/>
            <person name="Vezzi A."/>
            <person name="Legeai F."/>
            <person name="Hugueney P."/>
            <person name="Dasilva C."/>
            <person name="Horner D."/>
            <person name="Mica E."/>
            <person name="Jublot D."/>
            <person name="Poulain J."/>
            <person name="Bruyere C."/>
            <person name="Billault A."/>
            <person name="Segurens B."/>
            <person name="Gouyvenoux M."/>
            <person name="Ugarte E."/>
            <person name="Cattonaro F."/>
            <person name="Anthouard V."/>
            <person name="Vico V."/>
            <person name="Del Fabbro C."/>
            <person name="Alaux M."/>
            <person name="Di Gaspero G."/>
            <person name="Dumas V."/>
            <person name="Felice N."/>
            <person name="Paillard S."/>
            <person name="Juman I."/>
            <person name="Moroldo M."/>
            <person name="Scalabrin S."/>
            <person name="Canaguier A."/>
            <person name="Le Clainche I."/>
            <person name="Malacrida G."/>
            <person name="Durand E."/>
            <person name="Pesole G."/>
            <person name="Laucou V."/>
            <person name="Chatelet P."/>
            <person name="Merdinoglu D."/>
            <person name="Delledonne M."/>
            <person name="Pezzotti M."/>
            <person name="Lecharny A."/>
            <person name="Scarpelli C."/>
            <person name="Artiguenave F."/>
            <person name="Pe M.E."/>
            <person name="Valle G."/>
            <person name="Morgante M."/>
            <person name="Caboche M."/>
            <person name="Adam-Blondon A.-F."/>
            <person name="Weissenbach J."/>
            <person name="Quetier F."/>
            <person name="Wincker P."/>
        </authorList>
    </citation>
    <scope>NUCLEOTIDE SEQUENCE [LARGE SCALE GENOMIC DNA]</scope>
    <source>
        <strain evidence="2">cv. Pinot noir / PN40024</strain>
    </source>
</reference>
<evidence type="ECO:0000313" key="1">
    <source>
        <dbReference type="EMBL" id="CBI25816.3"/>
    </source>
</evidence>
<sequence length="35" mass="3905">MCSRMAMNFLQALITLGDGTIFSSFCRLFSRLGCI</sequence>
<organism evidence="1 2">
    <name type="scientific">Vitis vinifera</name>
    <name type="common">Grape</name>
    <dbReference type="NCBI Taxonomy" id="29760"/>
    <lineage>
        <taxon>Eukaryota</taxon>
        <taxon>Viridiplantae</taxon>
        <taxon>Streptophyta</taxon>
        <taxon>Embryophyta</taxon>
        <taxon>Tracheophyta</taxon>
        <taxon>Spermatophyta</taxon>
        <taxon>Magnoliopsida</taxon>
        <taxon>eudicotyledons</taxon>
        <taxon>Gunneridae</taxon>
        <taxon>Pentapetalae</taxon>
        <taxon>rosids</taxon>
        <taxon>Vitales</taxon>
        <taxon>Vitaceae</taxon>
        <taxon>Viteae</taxon>
        <taxon>Vitis</taxon>
    </lineage>
</organism>
<dbReference type="HOGENOM" id="CLU_3369491_0_0_1"/>
<gene>
    <name evidence="1" type="ORF">VIT_00s0319g00050</name>
</gene>
<keyword evidence="2" id="KW-1185">Reference proteome</keyword>
<accession>D7T5N3</accession>
<dbReference type="AlphaFoldDB" id="D7T5N3"/>
<evidence type="ECO:0000313" key="2">
    <source>
        <dbReference type="Proteomes" id="UP000009183"/>
    </source>
</evidence>
<dbReference type="Proteomes" id="UP000009183">
    <property type="component" value="Unassembled WGS sequence, unordered"/>
</dbReference>
<dbReference type="InParanoid" id="D7T5N3"/>
<name>D7T5N3_VITVI</name>
<protein>
    <submittedName>
        <fullName evidence="1">Uncharacterized protein</fullName>
    </submittedName>
</protein>